<dbReference type="EMBL" id="JASNQZ010000005">
    <property type="protein sequence ID" value="KAL0957359.1"/>
    <property type="molecule type" value="Genomic_DNA"/>
</dbReference>
<sequence length="99" mass="11098">MSLRSQIGTLLTKPSGWPSHNDSSGTHAMYDSFELNWITCAEAEVADLRKRHRAPDCRLRGLFMTIHLTSVRSSTEDNMLCVINVTKTVVAKAPHCRNI</sequence>
<proteinExistence type="predicted"/>
<accession>A0ABR3JNG8</accession>
<evidence type="ECO:0000313" key="2">
    <source>
        <dbReference type="Proteomes" id="UP001556367"/>
    </source>
</evidence>
<keyword evidence="2" id="KW-1185">Reference proteome</keyword>
<name>A0ABR3JNG8_9AGAR</name>
<organism evidence="1 2">
    <name type="scientific">Hohenbuehelia grisea</name>
    <dbReference type="NCBI Taxonomy" id="104357"/>
    <lineage>
        <taxon>Eukaryota</taxon>
        <taxon>Fungi</taxon>
        <taxon>Dikarya</taxon>
        <taxon>Basidiomycota</taxon>
        <taxon>Agaricomycotina</taxon>
        <taxon>Agaricomycetes</taxon>
        <taxon>Agaricomycetidae</taxon>
        <taxon>Agaricales</taxon>
        <taxon>Pleurotineae</taxon>
        <taxon>Pleurotaceae</taxon>
        <taxon>Hohenbuehelia</taxon>
    </lineage>
</organism>
<comment type="caution">
    <text evidence="1">The sequence shown here is derived from an EMBL/GenBank/DDBJ whole genome shotgun (WGS) entry which is preliminary data.</text>
</comment>
<reference evidence="2" key="1">
    <citation type="submission" date="2024-06" db="EMBL/GenBank/DDBJ databases">
        <title>Multi-omics analyses provide insights into the biosynthesis of the anticancer antibiotic pleurotin in Hohenbuehelia grisea.</title>
        <authorList>
            <person name="Weaver J.A."/>
            <person name="Alberti F."/>
        </authorList>
    </citation>
    <scope>NUCLEOTIDE SEQUENCE [LARGE SCALE GENOMIC DNA]</scope>
    <source>
        <strain evidence="2">T-177</strain>
    </source>
</reference>
<evidence type="ECO:0000313" key="1">
    <source>
        <dbReference type="EMBL" id="KAL0957359.1"/>
    </source>
</evidence>
<gene>
    <name evidence="1" type="ORF">HGRIS_001163</name>
</gene>
<protein>
    <submittedName>
        <fullName evidence="1">Uncharacterized protein</fullName>
    </submittedName>
</protein>
<dbReference type="Proteomes" id="UP001556367">
    <property type="component" value="Unassembled WGS sequence"/>
</dbReference>